<dbReference type="SUPFAM" id="SSF101801">
    <property type="entry name" value="Surface presentation of antigens (SPOA)"/>
    <property type="match status" value="1"/>
</dbReference>
<dbReference type="CDD" id="cd17908">
    <property type="entry name" value="FliM"/>
    <property type="match status" value="1"/>
</dbReference>
<comment type="similarity">
    <text evidence="3">Belongs to the FliM family.</text>
</comment>
<evidence type="ECO:0000259" key="11">
    <source>
        <dbReference type="Pfam" id="PF01052"/>
    </source>
</evidence>
<evidence type="ECO:0000256" key="1">
    <source>
        <dbReference type="ARBA" id="ARBA00004117"/>
    </source>
</evidence>
<evidence type="ECO:0000256" key="7">
    <source>
        <dbReference type="ARBA" id="ARBA00022519"/>
    </source>
</evidence>
<evidence type="ECO:0000256" key="6">
    <source>
        <dbReference type="ARBA" id="ARBA00022500"/>
    </source>
</evidence>
<evidence type="ECO:0000256" key="4">
    <source>
        <dbReference type="ARBA" id="ARBA00021898"/>
    </source>
</evidence>
<evidence type="ECO:0000256" key="5">
    <source>
        <dbReference type="ARBA" id="ARBA00022475"/>
    </source>
</evidence>
<dbReference type="GO" id="GO:0005886">
    <property type="term" value="C:plasma membrane"/>
    <property type="evidence" value="ECO:0007669"/>
    <property type="project" value="UniProtKB-SubCell"/>
</dbReference>
<dbReference type="GO" id="GO:0071978">
    <property type="term" value="P:bacterial-type flagellum-dependent swarming motility"/>
    <property type="evidence" value="ECO:0007669"/>
    <property type="project" value="TreeGrafter"/>
</dbReference>
<keyword evidence="6" id="KW-0145">Chemotaxis</keyword>
<reference evidence="12" key="1">
    <citation type="journal article" date="2015" name="Nature">
        <title>Complex archaea that bridge the gap between prokaryotes and eukaryotes.</title>
        <authorList>
            <person name="Spang A."/>
            <person name="Saw J.H."/>
            <person name="Jorgensen S.L."/>
            <person name="Zaremba-Niedzwiedzka K."/>
            <person name="Martijn J."/>
            <person name="Lind A.E."/>
            <person name="van Eijk R."/>
            <person name="Schleper C."/>
            <person name="Guy L."/>
            <person name="Ettema T.J."/>
        </authorList>
    </citation>
    <scope>NUCLEOTIDE SEQUENCE</scope>
</reference>
<dbReference type="EMBL" id="LAZR01001759">
    <property type="protein sequence ID" value="KKN39519.1"/>
    <property type="molecule type" value="Genomic_DNA"/>
</dbReference>
<keyword evidence="8" id="KW-0283">Flagellar rotation</keyword>
<dbReference type="PRINTS" id="PR00955">
    <property type="entry name" value="FLGMOTORFLIM"/>
</dbReference>
<organism evidence="12">
    <name type="scientific">marine sediment metagenome</name>
    <dbReference type="NCBI Taxonomy" id="412755"/>
    <lineage>
        <taxon>unclassified sequences</taxon>
        <taxon>metagenomes</taxon>
        <taxon>ecological metagenomes</taxon>
    </lineage>
</organism>
<evidence type="ECO:0000256" key="8">
    <source>
        <dbReference type="ARBA" id="ARBA00022779"/>
    </source>
</evidence>
<evidence type="ECO:0000256" key="10">
    <source>
        <dbReference type="ARBA" id="ARBA00023143"/>
    </source>
</evidence>
<dbReference type="SUPFAM" id="SSF103039">
    <property type="entry name" value="CheC-like"/>
    <property type="match status" value="1"/>
</dbReference>
<dbReference type="InterPro" id="IPR036429">
    <property type="entry name" value="SpoA-like_sf"/>
</dbReference>
<dbReference type="GO" id="GO:0003774">
    <property type="term" value="F:cytoskeletal motor activity"/>
    <property type="evidence" value="ECO:0007669"/>
    <property type="project" value="InterPro"/>
</dbReference>
<comment type="caution">
    <text evidence="12">The sequence shown here is derived from an EMBL/GenBank/DDBJ whole genome shotgun (WGS) entry which is preliminary data.</text>
</comment>
<name>A0A0F9QAG9_9ZZZZ</name>
<gene>
    <name evidence="12" type="ORF">LCGC14_0742670</name>
</gene>
<feature type="domain" description="Flagellar motor switch protein FliN-like C-terminal" evidence="11">
    <location>
        <begin position="233"/>
        <end position="304"/>
    </location>
</feature>
<dbReference type="Pfam" id="PF02154">
    <property type="entry name" value="FliM"/>
    <property type="match status" value="1"/>
</dbReference>
<dbReference type="GO" id="GO:0009425">
    <property type="term" value="C:bacterial-type flagellum basal body"/>
    <property type="evidence" value="ECO:0007669"/>
    <property type="project" value="UniProtKB-SubCell"/>
</dbReference>
<proteinExistence type="inferred from homology"/>
<evidence type="ECO:0000256" key="9">
    <source>
        <dbReference type="ARBA" id="ARBA00023136"/>
    </source>
</evidence>
<comment type="subcellular location">
    <subcellularLocation>
        <location evidence="1">Bacterial flagellum basal body</location>
    </subcellularLocation>
    <subcellularLocation>
        <location evidence="2">Cell inner membrane</location>
        <topology evidence="2">Peripheral membrane protein</topology>
    </subcellularLocation>
</comment>
<dbReference type="Pfam" id="PF01052">
    <property type="entry name" value="FliMN_C"/>
    <property type="match status" value="1"/>
</dbReference>
<dbReference type="GO" id="GO:0050918">
    <property type="term" value="P:positive chemotaxis"/>
    <property type="evidence" value="ECO:0007669"/>
    <property type="project" value="TreeGrafter"/>
</dbReference>
<dbReference type="InterPro" id="IPR028976">
    <property type="entry name" value="CheC-like_sf"/>
</dbReference>
<evidence type="ECO:0000256" key="2">
    <source>
        <dbReference type="ARBA" id="ARBA00004417"/>
    </source>
</evidence>
<keyword evidence="9" id="KW-0472">Membrane</keyword>
<evidence type="ECO:0000313" key="12">
    <source>
        <dbReference type="EMBL" id="KKN39519.1"/>
    </source>
</evidence>
<keyword evidence="10" id="KW-0975">Bacterial flagellum</keyword>
<dbReference type="Gene3D" id="2.30.330.10">
    <property type="entry name" value="SpoA-like"/>
    <property type="match status" value="1"/>
</dbReference>
<sequence length="317" mass="34618">MSEVTSDRPSDASTANLIDEIIRMSDFTFDRLPMLDIIAERLVENLISALPDLTGALCEASLTSLDYTPMGKIIDELPVPTFLAIGTGKPFVGEIMLVVDQTVLMTCVELMLGGTAKNIDTDNTDDFTAIELGFGERVASAIFAELERSLSVVGSANLELDRVETDTDGAAIAKKASLCARIRLTLTMAGHSGNMDLVIPYDALEQILPDLGKIYFGDRMESKNSWQELIGTQIERATMDLEVVMARQAFPIQKIMSWKPGDTIDIGIEEGREASIICADTPMFKASLGKRNNGYVAVQITEKLEILEEHEDGSDDN</sequence>
<dbReference type="InterPro" id="IPR001543">
    <property type="entry name" value="FliN-like_C"/>
</dbReference>
<dbReference type="Gene3D" id="3.40.1550.10">
    <property type="entry name" value="CheC-like"/>
    <property type="match status" value="1"/>
</dbReference>
<dbReference type="AlphaFoldDB" id="A0A0F9QAG9"/>
<evidence type="ECO:0000256" key="3">
    <source>
        <dbReference type="ARBA" id="ARBA00011049"/>
    </source>
</evidence>
<dbReference type="InterPro" id="IPR001689">
    <property type="entry name" value="Flag_FliM"/>
</dbReference>
<dbReference type="PANTHER" id="PTHR30034">
    <property type="entry name" value="FLAGELLAR MOTOR SWITCH PROTEIN FLIM"/>
    <property type="match status" value="1"/>
</dbReference>
<dbReference type="PANTHER" id="PTHR30034:SF3">
    <property type="entry name" value="FLAGELLAR MOTOR SWITCH PROTEIN FLIM"/>
    <property type="match status" value="1"/>
</dbReference>
<keyword evidence="5" id="KW-1003">Cell membrane</keyword>
<accession>A0A0F9QAG9</accession>
<protein>
    <recommendedName>
        <fullName evidence="4">Flagellar motor switch protein FliM</fullName>
    </recommendedName>
</protein>
<keyword evidence="7" id="KW-0997">Cell inner membrane</keyword>